<protein>
    <submittedName>
        <fullName evidence="2">Uncharacterized protein</fullName>
    </submittedName>
</protein>
<proteinExistence type="predicted"/>
<evidence type="ECO:0000313" key="2">
    <source>
        <dbReference type="EMBL" id="CAK0902981.1"/>
    </source>
</evidence>
<feature type="region of interest" description="Disordered" evidence="1">
    <location>
        <begin position="95"/>
        <end position="150"/>
    </location>
</feature>
<evidence type="ECO:0000256" key="1">
    <source>
        <dbReference type="SAM" id="MobiDB-lite"/>
    </source>
</evidence>
<feature type="non-terminal residue" evidence="2">
    <location>
        <position position="1"/>
    </location>
</feature>
<feature type="compositionally biased region" description="Low complexity" evidence="1">
    <location>
        <begin position="189"/>
        <end position="208"/>
    </location>
</feature>
<organism evidence="2 3">
    <name type="scientific">Prorocentrum cordatum</name>
    <dbReference type="NCBI Taxonomy" id="2364126"/>
    <lineage>
        <taxon>Eukaryota</taxon>
        <taxon>Sar</taxon>
        <taxon>Alveolata</taxon>
        <taxon>Dinophyceae</taxon>
        <taxon>Prorocentrales</taxon>
        <taxon>Prorocentraceae</taxon>
        <taxon>Prorocentrum</taxon>
    </lineage>
</organism>
<feature type="compositionally biased region" description="Low complexity" evidence="1">
    <location>
        <begin position="104"/>
        <end position="125"/>
    </location>
</feature>
<comment type="caution">
    <text evidence="2">The sequence shown here is derived from an EMBL/GenBank/DDBJ whole genome shotgun (WGS) entry which is preliminary data.</text>
</comment>
<dbReference type="Proteomes" id="UP001189429">
    <property type="component" value="Unassembled WGS sequence"/>
</dbReference>
<evidence type="ECO:0000313" key="3">
    <source>
        <dbReference type="Proteomes" id="UP001189429"/>
    </source>
</evidence>
<sequence length="208" mass="20456">LEVRPASVGSRGEGGSLLLPRAGKVMSLGGAALAGADTGAEPHGAGKFRLFVSTRKTFLHVEVIPVAGRPLARASSHPCLADRYGGLRLELPQPARGARGGAAPGRAPPAEAARADAGSQCAAAAPPAPPLDAEWRGPAREGAGDASGAGPSGFVAAARAPEATLAEGAPLAVVLQNIPIRCGAEDRTSSSSSGIRASAGSSTSCTCP</sequence>
<feature type="region of interest" description="Disordered" evidence="1">
    <location>
        <begin position="184"/>
        <end position="208"/>
    </location>
</feature>
<keyword evidence="3" id="KW-1185">Reference proteome</keyword>
<name>A0ABN9XU80_9DINO</name>
<feature type="compositionally biased region" description="Basic and acidic residues" evidence="1">
    <location>
        <begin position="133"/>
        <end position="143"/>
    </location>
</feature>
<gene>
    <name evidence="2" type="ORF">PCOR1329_LOCUS79419</name>
</gene>
<dbReference type="EMBL" id="CAUYUJ010021148">
    <property type="protein sequence ID" value="CAK0902981.1"/>
    <property type="molecule type" value="Genomic_DNA"/>
</dbReference>
<accession>A0ABN9XU80</accession>
<reference evidence="2" key="1">
    <citation type="submission" date="2023-10" db="EMBL/GenBank/DDBJ databases">
        <authorList>
            <person name="Chen Y."/>
            <person name="Shah S."/>
            <person name="Dougan E. K."/>
            <person name="Thang M."/>
            <person name="Chan C."/>
        </authorList>
    </citation>
    <scope>NUCLEOTIDE SEQUENCE [LARGE SCALE GENOMIC DNA]</scope>
</reference>